<dbReference type="AlphaFoldDB" id="A0A919NDS4"/>
<proteinExistence type="predicted"/>
<sequence>MDLVDRQCAQTTAPTAGWEAPRRPPSRPGCVLANADDTVVSPQSAVAWAADLGGLRVAPYSYRGHVSLGRALPLLGGHSPCGSFLTTIAKR</sequence>
<gene>
    <name evidence="2" type="ORF">Asi03nite_64230</name>
</gene>
<evidence type="ECO:0000313" key="2">
    <source>
        <dbReference type="EMBL" id="GIF08885.1"/>
    </source>
</evidence>
<name>A0A919NDS4_9ACTN</name>
<protein>
    <submittedName>
        <fullName evidence="2">Uncharacterized protein</fullName>
    </submittedName>
</protein>
<keyword evidence="3" id="KW-1185">Reference proteome</keyword>
<reference evidence="2" key="1">
    <citation type="submission" date="2021-01" db="EMBL/GenBank/DDBJ databases">
        <title>Whole genome shotgun sequence of Actinoplanes siamensis NBRC 109076.</title>
        <authorList>
            <person name="Komaki H."/>
            <person name="Tamura T."/>
        </authorList>
    </citation>
    <scope>NUCLEOTIDE SEQUENCE</scope>
    <source>
        <strain evidence="2">NBRC 109076</strain>
    </source>
</reference>
<evidence type="ECO:0000313" key="3">
    <source>
        <dbReference type="Proteomes" id="UP000629619"/>
    </source>
</evidence>
<dbReference type="Proteomes" id="UP000629619">
    <property type="component" value="Unassembled WGS sequence"/>
</dbReference>
<evidence type="ECO:0000256" key="1">
    <source>
        <dbReference type="SAM" id="MobiDB-lite"/>
    </source>
</evidence>
<accession>A0A919NDS4</accession>
<comment type="caution">
    <text evidence="2">The sequence shown here is derived from an EMBL/GenBank/DDBJ whole genome shotgun (WGS) entry which is preliminary data.</text>
</comment>
<feature type="region of interest" description="Disordered" evidence="1">
    <location>
        <begin position="1"/>
        <end position="25"/>
    </location>
</feature>
<dbReference type="EMBL" id="BOMW01000069">
    <property type="protein sequence ID" value="GIF08885.1"/>
    <property type="molecule type" value="Genomic_DNA"/>
</dbReference>
<organism evidence="2 3">
    <name type="scientific">Actinoplanes siamensis</name>
    <dbReference type="NCBI Taxonomy" id="1223317"/>
    <lineage>
        <taxon>Bacteria</taxon>
        <taxon>Bacillati</taxon>
        <taxon>Actinomycetota</taxon>
        <taxon>Actinomycetes</taxon>
        <taxon>Micromonosporales</taxon>
        <taxon>Micromonosporaceae</taxon>
        <taxon>Actinoplanes</taxon>
    </lineage>
</organism>